<feature type="compositionally biased region" description="Acidic residues" evidence="1">
    <location>
        <begin position="37"/>
        <end position="46"/>
    </location>
</feature>
<evidence type="ECO:0000256" key="1">
    <source>
        <dbReference type="SAM" id="MobiDB-lite"/>
    </source>
</evidence>
<comment type="caution">
    <text evidence="2">The sequence shown here is derived from an EMBL/GenBank/DDBJ whole genome shotgun (WGS) entry which is preliminary data.</text>
</comment>
<feature type="compositionally biased region" description="Basic and acidic residues" evidence="1">
    <location>
        <begin position="1"/>
        <end position="18"/>
    </location>
</feature>
<dbReference type="EMBL" id="JRKJ01000023">
    <property type="protein sequence ID" value="KGQ17915.1"/>
    <property type="molecule type" value="Genomic_DNA"/>
</dbReference>
<dbReference type="PATRIC" id="fig|1300345.3.peg.2819"/>
<protein>
    <submittedName>
        <fullName evidence="2">Uncharacterized protein</fullName>
    </submittedName>
</protein>
<dbReference type="Proteomes" id="UP000030518">
    <property type="component" value="Unassembled WGS sequence"/>
</dbReference>
<name>A0A0A2WI29_9GAMM</name>
<keyword evidence="3" id="KW-1185">Reference proteome</keyword>
<sequence length="46" mass="5171">MANAHDTPEQAQRTRERAALSNQGAQGRHVPMSLRENEDDDTATRH</sequence>
<dbReference type="STRING" id="1300345.LF41_1769"/>
<dbReference type="AlphaFoldDB" id="A0A0A2WI29"/>
<feature type="region of interest" description="Disordered" evidence="1">
    <location>
        <begin position="1"/>
        <end position="46"/>
    </location>
</feature>
<gene>
    <name evidence="2" type="ORF">LF41_1769</name>
</gene>
<evidence type="ECO:0000313" key="3">
    <source>
        <dbReference type="Proteomes" id="UP000030518"/>
    </source>
</evidence>
<organism evidence="2 3">
    <name type="scientific">Lysobacter dokdonensis DS-58</name>
    <dbReference type="NCBI Taxonomy" id="1300345"/>
    <lineage>
        <taxon>Bacteria</taxon>
        <taxon>Pseudomonadati</taxon>
        <taxon>Pseudomonadota</taxon>
        <taxon>Gammaproteobacteria</taxon>
        <taxon>Lysobacterales</taxon>
        <taxon>Lysobacteraceae</taxon>
        <taxon>Noviluteimonas</taxon>
    </lineage>
</organism>
<evidence type="ECO:0000313" key="2">
    <source>
        <dbReference type="EMBL" id="KGQ17915.1"/>
    </source>
</evidence>
<accession>A0A0A2WI29</accession>
<proteinExistence type="predicted"/>
<reference evidence="2 3" key="1">
    <citation type="submission" date="2014-09" db="EMBL/GenBank/DDBJ databases">
        <title>Genome sequences of Lysobacter dokdonensis DS-58.</title>
        <authorList>
            <person name="Kim J.F."/>
            <person name="Kwak M.-J."/>
        </authorList>
    </citation>
    <scope>NUCLEOTIDE SEQUENCE [LARGE SCALE GENOMIC DNA]</scope>
    <source>
        <strain evidence="2 3">DS-58</strain>
    </source>
</reference>